<evidence type="ECO:0000313" key="1">
    <source>
        <dbReference type="EMBL" id="HIS32220.1"/>
    </source>
</evidence>
<name>A0A9D1EUJ0_9FIRM</name>
<dbReference type="Proteomes" id="UP000823935">
    <property type="component" value="Unassembled WGS sequence"/>
</dbReference>
<evidence type="ECO:0000313" key="2">
    <source>
        <dbReference type="Proteomes" id="UP000823935"/>
    </source>
</evidence>
<dbReference type="AlphaFoldDB" id="A0A9D1EUJ0"/>
<proteinExistence type="predicted"/>
<accession>A0A9D1EUJ0</accession>
<dbReference type="EMBL" id="DVIQ01000073">
    <property type="protein sequence ID" value="HIS32220.1"/>
    <property type="molecule type" value="Genomic_DNA"/>
</dbReference>
<protein>
    <submittedName>
        <fullName evidence="1">Uncharacterized protein</fullName>
    </submittedName>
</protein>
<organism evidence="1 2">
    <name type="scientific">Candidatus Limivivens intestinipullorum</name>
    <dbReference type="NCBI Taxonomy" id="2840858"/>
    <lineage>
        <taxon>Bacteria</taxon>
        <taxon>Bacillati</taxon>
        <taxon>Bacillota</taxon>
        <taxon>Clostridia</taxon>
        <taxon>Lachnospirales</taxon>
        <taxon>Lachnospiraceae</taxon>
        <taxon>Lachnospiraceae incertae sedis</taxon>
        <taxon>Candidatus Limivivens</taxon>
    </lineage>
</organism>
<reference evidence="1" key="1">
    <citation type="submission" date="2020-10" db="EMBL/GenBank/DDBJ databases">
        <authorList>
            <person name="Gilroy R."/>
        </authorList>
    </citation>
    <scope>NUCLEOTIDE SEQUENCE</scope>
    <source>
        <strain evidence="1">CHK190-19873</strain>
    </source>
</reference>
<sequence length="99" mass="11377">MDQKYIDAIDAAIEEKCKGIYRWLSGFNFAKESKRLAKLLSKRVKLMSISKKCINKEVMASIDLAIETIGDYVYRHPEEYSPAVSFAEILTAREKLKND</sequence>
<gene>
    <name evidence="1" type="ORF">IAB44_11860</name>
</gene>
<reference evidence="1" key="2">
    <citation type="journal article" date="2021" name="PeerJ">
        <title>Extensive microbial diversity within the chicken gut microbiome revealed by metagenomics and culture.</title>
        <authorList>
            <person name="Gilroy R."/>
            <person name="Ravi A."/>
            <person name="Getino M."/>
            <person name="Pursley I."/>
            <person name="Horton D.L."/>
            <person name="Alikhan N.F."/>
            <person name="Baker D."/>
            <person name="Gharbi K."/>
            <person name="Hall N."/>
            <person name="Watson M."/>
            <person name="Adriaenssens E.M."/>
            <person name="Foster-Nyarko E."/>
            <person name="Jarju S."/>
            <person name="Secka A."/>
            <person name="Antonio M."/>
            <person name="Oren A."/>
            <person name="Chaudhuri R.R."/>
            <person name="La Ragione R."/>
            <person name="Hildebrand F."/>
            <person name="Pallen M.J."/>
        </authorList>
    </citation>
    <scope>NUCLEOTIDE SEQUENCE</scope>
    <source>
        <strain evidence="1">CHK190-19873</strain>
    </source>
</reference>
<comment type="caution">
    <text evidence="1">The sequence shown here is derived from an EMBL/GenBank/DDBJ whole genome shotgun (WGS) entry which is preliminary data.</text>
</comment>